<dbReference type="CTD" id="78777597"/>
<sequence length="123" mass="14456">MSNVLSYPSLKCVIEFLEPMKRMHIAIRSSSLRQYEKSIPIRIESLGIGENYMELNKRVVEIDTDNELNFEYKRKPICKRRFPTEVTPQEAFHKVMISYIGKRLTDHVNKLVFNNLLSVLNLP</sequence>
<dbReference type="Proteomes" id="UP000483820">
    <property type="component" value="Chromosome X"/>
</dbReference>
<reference evidence="1 2" key="1">
    <citation type="submission" date="2019-12" db="EMBL/GenBank/DDBJ databases">
        <title>Chromosome-level assembly of the Caenorhabditis remanei genome.</title>
        <authorList>
            <person name="Teterina A.A."/>
            <person name="Willis J.H."/>
            <person name="Phillips P.C."/>
        </authorList>
    </citation>
    <scope>NUCLEOTIDE SEQUENCE [LARGE SCALE GENOMIC DNA]</scope>
    <source>
        <strain evidence="1 2">PX506</strain>
        <tissue evidence="1">Whole organism</tissue>
    </source>
</reference>
<dbReference type="RefSeq" id="XP_053578696.1">
    <property type="nucleotide sequence ID" value="XM_053735130.1"/>
</dbReference>
<protein>
    <recommendedName>
        <fullName evidence="3">F-box domain-containing protein</fullName>
    </recommendedName>
</protein>
<dbReference type="AlphaFoldDB" id="A0A6A5FV96"/>
<comment type="caution">
    <text evidence="1">The sequence shown here is derived from an EMBL/GenBank/DDBJ whole genome shotgun (WGS) entry which is preliminary data.</text>
</comment>
<proteinExistence type="predicted"/>
<dbReference type="GeneID" id="78777597"/>
<organism evidence="1 2">
    <name type="scientific">Caenorhabditis remanei</name>
    <name type="common">Caenorhabditis vulgaris</name>
    <dbReference type="NCBI Taxonomy" id="31234"/>
    <lineage>
        <taxon>Eukaryota</taxon>
        <taxon>Metazoa</taxon>
        <taxon>Ecdysozoa</taxon>
        <taxon>Nematoda</taxon>
        <taxon>Chromadorea</taxon>
        <taxon>Rhabditida</taxon>
        <taxon>Rhabditina</taxon>
        <taxon>Rhabditomorpha</taxon>
        <taxon>Rhabditoidea</taxon>
        <taxon>Rhabditidae</taxon>
        <taxon>Peloderinae</taxon>
        <taxon>Caenorhabditis</taxon>
    </lineage>
</organism>
<accession>A0A6A5FV96</accession>
<dbReference type="PANTHER" id="PTHR31379">
    <property type="entry name" value="F-BOX C PROTEIN-RELATED-RELATED"/>
    <property type="match status" value="1"/>
</dbReference>
<dbReference type="InterPro" id="IPR021942">
    <property type="entry name" value="DUF3557"/>
</dbReference>
<evidence type="ECO:0000313" key="1">
    <source>
        <dbReference type="EMBL" id="KAF1746463.1"/>
    </source>
</evidence>
<gene>
    <name evidence="1" type="ORF">GCK72_022919</name>
</gene>
<dbReference type="KEGG" id="crq:GCK72_022919"/>
<evidence type="ECO:0000313" key="2">
    <source>
        <dbReference type="Proteomes" id="UP000483820"/>
    </source>
</evidence>
<evidence type="ECO:0008006" key="3">
    <source>
        <dbReference type="Google" id="ProtNLM"/>
    </source>
</evidence>
<dbReference type="EMBL" id="WUAV01000006">
    <property type="protein sequence ID" value="KAF1746463.1"/>
    <property type="molecule type" value="Genomic_DNA"/>
</dbReference>
<name>A0A6A5FV96_CAERE</name>